<name>A0A381U5I2_9ZZZZ</name>
<dbReference type="PIRSF" id="PIRSF037167">
    <property type="entry name" value="Mtase_YfcB_prd"/>
    <property type="match status" value="1"/>
</dbReference>
<gene>
    <name evidence="6" type="ORF">METZ01_LOCUS75692</name>
</gene>
<dbReference type="Pfam" id="PF05175">
    <property type="entry name" value="MTS"/>
    <property type="match status" value="1"/>
</dbReference>
<reference evidence="6" key="1">
    <citation type="submission" date="2018-05" db="EMBL/GenBank/DDBJ databases">
        <authorList>
            <person name="Lanie J.A."/>
            <person name="Ng W.-L."/>
            <person name="Kazmierczak K.M."/>
            <person name="Andrzejewski T.M."/>
            <person name="Davidsen T.M."/>
            <person name="Wayne K.J."/>
            <person name="Tettelin H."/>
            <person name="Glass J.I."/>
            <person name="Rusch D."/>
            <person name="Podicherti R."/>
            <person name="Tsui H.-C.T."/>
            <person name="Winkler M.E."/>
        </authorList>
    </citation>
    <scope>NUCLEOTIDE SEQUENCE</scope>
</reference>
<dbReference type="InterPro" id="IPR029063">
    <property type="entry name" value="SAM-dependent_MTases_sf"/>
</dbReference>
<dbReference type="SUPFAM" id="SSF53335">
    <property type="entry name" value="S-adenosyl-L-methionine-dependent methyltransferases"/>
    <property type="match status" value="1"/>
</dbReference>
<feature type="domain" description="Methyltransferase small" evidence="4">
    <location>
        <begin position="121"/>
        <end position="203"/>
    </location>
</feature>
<keyword evidence="1" id="KW-0489">Methyltransferase</keyword>
<dbReference type="PANTHER" id="PTHR47806">
    <property type="entry name" value="50S RIBOSOMAL PROTEIN L3 GLUTAMINE METHYLTRANSFERASE"/>
    <property type="match status" value="1"/>
</dbReference>
<feature type="domain" description="Release factor glutamine methyltransferase N-terminal" evidence="5">
    <location>
        <begin position="23"/>
        <end position="81"/>
    </location>
</feature>
<dbReference type="NCBIfam" id="TIGR03533">
    <property type="entry name" value="L3_gln_methyl"/>
    <property type="match status" value="1"/>
</dbReference>
<dbReference type="GO" id="GO:0005829">
    <property type="term" value="C:cytosol"/>
    <property type="evidence" value="ECO:0007669"/>
    <property type="project" value="TreeGrafter"/>
</dbReference>
<evidence type="ECO:0000256" key="1">
    <source>
        <dbReference type="ARBA" id="ARBA00022603"/>
    </source>
</evidence>
<dbReference type="AlphaFoldDB" id="A0A381U5I2"/>
<dbReference type="GO" id="GO:0032259">
    <property type="term" value="P:methylation"/>
    <property type="evidence" value="ECO:0007669"/>
    <property type="project" value="UniProtKB-KW"/>
</dbReference>
<dbReference type="Pfam" id="PF17827">
    <property type="entry name" value="PrmC_N"/>
    <property type="match status" value="1"/>
</dbReference>
<dbReference type="NCBIfam" id="TIGR00536">
    <property type="entry name" value="hemK_fam"/>
    <property type="match status" value="1"/>
</dbReference>
<dbReference type="InterPro" id="IPR002052">
    <property type="entry name" value="DNA_methylase_N6_adenine_CS"/>
</dbReference>
<dbReference type="GO" id="GO:0003676">
    <property type="term" value="F:nucleic acid binding"/>
    <property type="evidence" value="ECO:0007669"/>
    <property type="project" value="InterPro"/>
</dbReference>
<sequence length="296" mass="32946">MSLEACVTAIEQQLHQAGLYFGHGTDNEHDEAAWLVMMASGIDVGSFEDDWQQTLVQAQLEKVRKLVERRISSRRPLAYLVNRAWFAGHEFYIDERAIIPRSHIGEWLPERFEPWLDPTAVYRVLDLCTGSGCIAVALALAFPDSRVDAVDLSAAALEVALINVARHEVHDRVRLVHSDLFDRLEDRLYDLIVCNPPYVSDKLMADLPAEYQHEPAQAFAAGGDGLDIVRRLLSKARQYLTDHGTLVVEVGSAAAALECTWPAVPFTWLASAHGESAVLVLTASELDHYAGQFQRS</sequence>
<dbReference type="EMBL" id="UINC01005675">
    <property type="protein sequence ID" value="SVA22838.1"/>
    <property type="molecule type" value="Genomic_DNA"/>
</dbReference>
<keyword evidence="2" id="KW-0808">Transferase</keyword>
<evidence type="ECO:0000313" key="6">
    <source>
        <dbReference type="EMBL" id="SVA22838.1"/>
    </source>
</evidence>
<dbReference type="PANTHER" id="PTHR47806:SF1">
    <property type="entry name" value="RIBOSOMAL PROTEIN UL3 GLUTAMINE METHYLTRANSFERASE"/>
    <property type="match status" value="1"/>
</dbReference>
<accession>A0A381U5I2</accession>
<proteinExistence type="predicted"/>
<dbReference type="GO" id="GO:0036009">
    <property type="term" value="F:protein-glutamine N-methyltransferase activity"/>
    <property type="evidence" value="ECO:0007669"/>
    <property type="project" value="InterPro"/>
</dbReference>
<dbReference type="InterPro" id="IPR007848">
    <property type="entry name" value="Small_mtfrase_dom"/>
</dbReference>
<organism evidence="6">
    <name type="scientific">marine metagenome</name>
    <dbReference type="NCBI Taxonomy" id="408172"/>
    <lineage>
        <taxon>unclassified sequences</taxon>
        <taxon>metagenomes</taxon>
        <taxon>ecological metagenomes</taxon>
    </lineage>
</organism>
<evidence type="ECO:0000256" key="2">
    <source>
        <dbReference type="ARBA" id="ARBA00022679"/>
    </source>
</evidence>
<evidence type="ECO:0000256" key="3">
    <source>
        <dbReference type="ARBA" id="ARBA00022691"/>
    </source>
</evidence>
<dbReference type="Gene3D" id="1.10.8.10">
    <property type="entry name" value="DNA helicase RuvA subunit, C-terminal domain"/>
    <property type="match status" value="1"/>
</dbReference>
<dbReference type="InterPro" id="IPR040758">
    <property type="entry name" value="PrmC_N"/>
</dbReference>
<keyword evidence="3" id="KW-0949">S-adenosyl-L-methionine</keyword>
<dbReference type="Gene3D" id="3.40.50.150">
    <property type="entry name" value="Vaccinia Virus protein VP39"/>
    <property type="match status" value="1"/>
</dbReference>
<protein>
    <submittedName>
        <fullName evidence="6">Uncharacterized protein</fullName>
    </submittedName>
</protein>
<dbReference type="CDD" id="cd02440">
    <property type="entry name" value="AdoMet_MTases"/>
    <property type="match status" value="1"/>
</dbReference>
<dbReference type="PROSITE" id="PS00092">
    <property type="entry name" value="N6_MTASE"/>
    <property type="match status" value="1"/>
</dbReference>
<dbReference type="InterPro" id="IPR017127">
    <property type="entry name" value="Ribosome_uL3_MTase"/>
</dbReference>
<dbReference type="InterPro" id="IPR004556">
    <property type="entry name" value="HemK-like"/>
</dbReference>
<evidence type="ECO:0000259" key="5">
    <source>
        <dbReference type="Pfam" id="PF17827"/>
    </source>
</evidence>
<evidence type="ECO:0000259" key="4">
    <source>
        <dbReference type="Pfam" id="PF05175"/>
    </source>
</evidence>